<evidence type="ECO:0000313" key="1">
    <source>
        <dbReference type="EMBL" id="TFJ88582.1"/>
    </source>
</evidence>
<proteinExistence type="predicted"/>
<organism evidence="1 2">
    <name type="scientific">Nannochloropsis salina CCMP1776</name>
    <dbReference type="NCBI Taxonomy" id="1027361"/>
    <lineage>
        <taxon>Eukaryota</taxon>
        <taxon>Sar</taxon>
        <taxon>Stramenopiles</taxon>
        <taxon>Ochrophyta</taxon>
        <taxon>Eustigmatophyceae</taxon>
        <taxon>Eustigmatales</taxon>
        <taxon>Monodopsidaceae</taxon>
        <taxon>Microchloropsis</taxon>
        <taxon>Microchloropsis salina</taxon>
    </lineage>
</organism>
<gene>
    <name evidence="1" type="ORF">NSK_000156</name>
</gene>
<evidence type="ECO:0000313" key="2">
    <source>
        <dbReference type="Proteomes" id="UP000355283"/>
    </source>
</evidence>
<dbReference type="OrthoDB" id="10331552at2759"/>
<comment type="caution">
    <text evidence="1">The sequence shown here is derived from an EMBL/GenBank/DDBJ whole genome shotgun (WGS) entry which is preliminary data.</text>
</comment>
<name>A0A4D9DAC5_9STRA</name>
<protein>
    <submittedName>
        <fullName evidence="1">Uncharacterized protein</fullName>
    </submittedName>
</protein>
<accession>A0A4D9DAC5</accession>
<dbReference type="AlphaFoldDB" id="A0A4D9DAC5"/>
<dbReference type="Proteomes" id="UP000355283">
    <property type="component" value="Unassembled WGS sequence"/>
</dbReference>
<reference evidence="1 2" key="1">
    <citation type="submission" date="2019-01" db="EMBL/GenBank/DDBJ databases">
        <title>Nuclear Genome Assembly of the Microalgal Biofuel strain Nannochloropsis salina CCMP1776.</title>
        <authorList>
            <person name="Hovde B."/>
        </authorList>
    </citation>
    <scope>NUCLEOTIDE SEQUENCE [LARGE SCALE GENOMIC DNA]</scope>
    <source>
        <strain evidence="1 2">CCMP1776</strain>
    </source>
</reference>
<sequence>MELIAMVHPSVTTTHASLTHASWKHLDRDVPLDVKKIKGTYMRKNIAKNGCCDALELVKLHAWLLDGYHLLSIWIWTLRFRNLWTHCSILRVGEIAGWDGSGGGRPFKAHFRTTF</sequence>
<keyword evidence="2" id="KW-1185">Reference proteome</keyword>
<dbReference type="EMBL" id="SDOX01000001">
    <property type="protein sequence ID" value="TFJ88582.1"/>
    <property type="molecule type" value="Genomic_DNA"/>
</dbReference>